<dbReference type="SUPFAM" id="SSF53474">
    <property type="entry name" value="alpha/beta-Hydrolases"/>
    <property type="match status" value="1"/>
</dbReference>
<dbReference type="InterPro" id="IPR029058">
    <property type="entry name" value="AB_hydrolase_fold"/>
</dbReference>
<dbReference type="Proteomes" id="UP000031928">
    <property type="component" value="Chromosome"/>
</dbReference>
<dbReference type="InterPro" id="IPR000675">
    <property type="entry name" value="Cutinase/axe"/>
</dbReference>
<dbReference type="RefSeq" id="WP_156971891.1">
    <property type="nucleotide sequence ID" value="NZ_CP007790.1"/>
</dbReference>
<evidence type="ECO:0000256" key="2">
    <source>
        <dbReference type="SAM" id="SignalP"/>
    </source>
</evidence>
<evidence type="ECO:0000313" key="4">
    <source>
        <dbReference type="Proteomes" id="UP000031928"/>
    </source>
</evidence>
<dbReference type="OrthoDB" id="4457739at2"/>
<dbReference type="GO" id="GO:0016787">
    <property type="term" value="F:hydrolase activity"/>
    <property type="evidence" value="ECO:0007669"/>
    <property type="project" value="UniProtKB-KW"/>
</dbReference>
<dbReference type="EMBL" id="CP007790">
    <property type="protein sequence ID" value="AJK69486.1"/>
    <property type="molecule type" value="Genomic_DNA"/>
</dbReference>
<sequence length="292" mass="30479">MGKFGRKMAWSAWATVAGMAALAVTPAAAAGPAEPQQECPEVVVLAARGSEQNADLEPTSYSDASPWVSNGYEAGNIRAFLRFTEARHLAETGESLLADVHVLALDGTVYPASLPLPAIAEPGEELDAAQTSSRLGGILRETPAHVIARDAFDGFVGSLHSGINGTMGYIDAWEAGTGCRPGYLLVGYSQGAMALLAQEQELARRGQLAGSFYFGNPLHALHPLASESGAVYYCADGDVVCHPTSSAGQAALGDGGGVHGLYFLDTDGDPAEAEVHVADRFREQITGYTSRP</sequence>
<feature type="signal peptide" evidence="2">
    <location>
        <begin position="1"/>
        <end position="29"/>
    </location>
</feature>
<keyword evidence="2" id="KW-0732">Signal</keyword>
<accession>A0A0B6TXP9</accession>
<dbReference type="SMART" id="SM01110">
    <property type="entry name" value="Cutinase"/>
    <property type="match status" value="1"/>
</dbReference>
<proteinExistence type="predicted"/>
<gene>
    <name evidence="3" type="ORF">B840_09475</name>
</gene>
<evidence type="ECO:0008006" key="5">
    <source>
        <dbReference type="Google" id="ProtNLM"/>
    </source>
</evidence>
<dbReference type="STRING" id="1224162.B840_09475"/>
<dbReference type="Gene3D" id="3.40.50.1820">
    <property type="entry name" value="alpha/beta hydrolase"/>
    <property type="match status" value="1"/>
</dbReference>
<protein>
    <recommendedName>
        <fullName evidence="5">Cutinase</fullName>
    </recommendedName>
</protein>
<evidence type="ECO:0000313" key="3">
    <source>
        <dbReference type="EMBL" id="AJK69486.1"/>
    </source>
</evidence>
<keyword evidence="1" id="KW-0378">Hydrolase</keyword>
<keyword evidence="4" id="KW-1185">Reference proteome</keyword>
<organism evidence="3 4">
    <name type="scientific">Corynebacterium marinum DSM 44953</name>
    <dbReference type="NCBI Taxonomy" id="1224162"/>
    <lineage>
        <taxon>Bacteria</taxon>
        <taxon>Bacillati</taxon>
        <taxon>Actinomycetota</taxon>
        <taxon>Actinomycetes</taxon>
        <taxon>Mycobacteriales</taxon>
        <taxon>Corynebacteriaceae</taxon>
        <taxon>Corynebacterium</taxon>
    </lineage>
</organism>
<feature type="chain" id="PRO_5002124955" description="Cutinase" evidence="2">
    <location>
        <begin position="30"/>
        <end position="292"/>
    </location>
</feature>
<evidence type="ECO:0000256" key="1">
    <source>
        <dbReference type="ARBA" id="ARBA00022801"/>
    </source>
</evidence>
<dbReference type="HOGENOM" id="CLU_066179_0_0_11"/>
<dbReference type="KEGG" id="cmq:B840_09475"/>
<name>A0A0B6TXP9_9CORY</name>
<dbReference type="AlphaFoldDB" id="A0A0B6TXP9"/>
<reference evidence="3 4" key="1">
    <citation type="submission" date="2014-05" db="EMBL/GenBank/DDBJ databases">
        <title>Complete genome sequence of Corynebacterium marinum DSM 44953.</title>
        <authorList>
            <person name="Schaffert L."/>
            <person name="Albersmeier A."/>
            <person name="Kalinowski J."/>
            <person name="Ruckert C."/>
        </authorList>
    </citation>
    <scope>NUCLEOTIDE SEQUENCE [LARGE SCALE GENOMIC DNA]</scope>
    <source>
        <strain evidence="3 4">DSM 44953</strain>
    </source>
</reference>